<dbReference type="InterPro" id="IPR035906">
    <property type="entry name" value="MetI-like_sf"/>
</dbReference>
<dbReference type="GO" id="GO:0055085">
    <property type="term" value="P:transmembrane transport"/>
    <property type="evidence" value="ECO:0007669"/>
    <property type="project" value="InterPro"/>
</dbReference>
<dbReference type="SUPFAM" id="SSF161098">
    <property type="entry name" value="MetI-like"/>
    <property type="match status" value="1"/>
</dbReference>
<accession>A0A1I0CT07</accession>
<keyword evidence="3 6" id="KW-0812">Transmembrane</keyword>
<evidence type="ECO:0000256" key="5">
    <source>
        <dbReference type="ARBA" id="ARBA00023136"/>
    </source>
</evidence>
<evidence type="ECO:0000313" key="9">
    <source>
        <dbReference type="Proteomes" id="UP000198618"/>
    </source>
</evidence>
<evidence type="ECO:0000256" key="6">
    <source>
        <dbReference type="SAM" id="Phobius"/>
    </source>
</evidence>
<dbReference type="PANTHER" id="PTHR43839:SF3">
    <property type="entry name" value="OLIGOPEPTIDE ABC TRANSPORTER, PERMEASE PROTEIN"/>
    <property type="match status" value="1"/>
</dbReference>
<dbReference type="AlphaFoldDB" id="A0A1I0CT07"/>
<sequence length="306" mass="34443">MRKVFHFINHNFLLCFGMLMLVLLLSFTFLGQYAPFINQGVEEIPFKMTDGKISVPPYEPSSEHLLGTDREGRDLLSLLAMGAKETLLIIVTITILRYLLAIPLAYLAHKNVFGANPLLKVLNGFFSYVPTIVMVILLAMLPPLLLTESRPYYLIVIIAAMEVGRAAETIKQELDECTRKEYILSGIAVGAGPVRLLKSYYLPFLYGKLLVSIISDLGKVMFLLGQLGFIGIFISQDIIQVEIGMFEIRNESISWPMLLMEATSDIRGPIWIPFWSAFAMTFTIFTFNILAQGIQNLEKKKASYLV</sequence>
<dbReference type="STRING" id="930131.SAMN05216389_10769"/>
<dbReference type="OrthoDB" id="2376472at2"/>
<keyword evidence="2" id="KW-0813">Transport</keyword>
<keyword evidence="4 6" id="KW-1133">Transmembrane helix</keyword>
<name>A0A1I0CT07_9BACI</name>
<dbReference type="PROSITE" id="PS50928">
    <property type="entry name" value="ABC_TM1"/>
    <property type="match status" value="1"/>
</dbReference>
<dbReference type="Gene3D" id="1.10.3720.10">
    <property type="entry name" value="MetI-like"/>
    <property type="match status" value="1"/>
</dbReference>
<feature type="transmembrane region" description="Helical" evidence="6">
    <location>
        <begin position="87"/>
        <end position="109"/>
    </location>
</feature>
<evidence type="ECO:0000259" key="7">
    <source>
        <dbReference type="PROSITE" id="PS50928"/>
    </source>
</evidence>
<feature type="transmembrane region" description="Helical" evidence="6">
    <location>
        <begin position="121"/>
        <end position="146"/>
    </location>
</feature>
<proteinExistence type="predicted"/>
<comment type="subcellular location">
    <subcellularLocation>
        <location evidence="1">Membrane</location>
        <topology evidence="1">Multi-pass membrane protein</topology>
    </subcellularLocation>
</comment>
<protein>
    <submittedName>
        <fullName evidence="8">Peptide/nickel transport system permease protein</fullName>
    </submittedName>
</protein>
<evidence type="ECO:0000256" key="3">
    <source>
        <dbReference type="ARBA" id="ARBA00022692"/>
    </source>
</evidence>
<feature type="domain" description="ABC transmembrane type-1" evidence="7">
    <location>
        <begin position="83"/>
        <end position="291"/>
    </location>
</feature>
<organism evidence="8 9">
    <name type="scientific">Oceanobacillus limi</name>
    <dbReference type="NCBI Taxonomy" id="930131"/>
    <lineage>
        <taxon>Bacteria</taxon>
        <taxon>Bacillati</taxon>
        <taxon>Bacillota</taxon>
        <taxon>Bacilli</taxon>
        <taxon>Bacillales</taxon>
        <taxon>Bacillaceae</taxon>
        <taxon>Oceanobacillus</taxon>
    </lineage>
</organism>
<keyword evidence="5 6" id="KW-0472">Membrane</keyword>
<feature type="transmembrane region" description="Helical" evidence="6">
    <location>
        <begin position="12"/>
        <end position="34"/>
    </location>
</feature>
<evidence type="ECO:0000256" key="2">
    <source>
        <dbReference type="ARBA" id="ARBA00022448"/>
    </source>
</evidence>
<gene>
    <name evidence="8" type="ORF">SAMN05216389_10769</name>
</gene>
<reference evidence="8 9" key="1">
    <citation type="submission" date="2016-10" db="EMBL/GenBank/DDBJ databases">
        <authorList>
            <person name="de Groot N.N."/>
        </authorList>
    </citation>
    <scope>NUCLEOTIDE SEQUENCE [LARGE SCALE GENOMIC DNA]</scope>
    <source>
        <strain evidence="8 9">IBRC-M 10780</strain>
    </source>
</reference>
<keyword evidence="9" id="KW-1185">Reference proteome</keyword>
<evidence type="ECO:0000313" key="8">
    <source>
        <dbReference type="EMBL" id="SET22934.1"/>
    </source>
</evidence>
<evidence type="ECO:0000256" key="4">
    <source>
        <dbReference type="ARBA" id="ARBA00022989"/>
    </source>
</evidence>
<dbReference type="InterPro" id="IPR000515">
    <property type="entry name" value="MetI-like"/>
</dbReference>
<feature type="transmembrane region" description="Helical" evidence="6">
    <location>
        <begin position="270"/>
        <end position="291"/>
    </location>
</feature>
<dbReference type="CDD" id="cd06261">
    <property type="entry name" value="TM_PBP2"/>
    <property type="match status" value="1"/>
</dbReference>
<dbReference type="GO" id="GO:0016020">
    <property type="term" value="C:membrane"/>
    <property type="evidence" value="ECO:0007669"/>
    <property type="project" value="UniProtKB-SubCell"/>
</dbReference>
<dbReference type="PANTHER" id="PTHR43839">
    <property type="entry name" value="OPPC IN A BINDING PROTEIN-DEPENDENT TRANSPORT SYSTEM"/>
    <property type="match status" value="1"/>
</dbReference>
<dbReference type="Proteomes" id="UP000198618">
    <property type="component" value="Unassembled WGS sequence"/>
</dbReference>
<dbReference type="EMBL" id="FOHE01000007">
    <property type="protein sequence ID" value="SET22934.1"/>
    <property type="molecule type" value="Genomic_DNA"/>
</dbReference>
<evidence type="ECO:0000256" key="1">
    <source>
        <dbReference type="ARBA" id="ARBA00004141"/>
    </source>
</evidence>